<dbReference type="Gene3D" id="1.10.510.10">
    <property type="entry name" value="Transferase(Phosphotransferase) domain 1"/>
    <property type="match status" value="1"/>
</dbReference>
<dbReference type="InterPro" id="IPR032466">
    <property type="entry name" value="Metal_Hydrolase"/>
</dbReference>
<dbReference type="InterPro" id="IPR002110">
    <property type="entry name" value="Ankyrin_rpt"/>
</dbReference>
<dbReference type="GeneID" id="14865622"/>
<protein>
    <recommendedName>
        <fullName evidence="4">Protein kinase domain-containing protein</fullName>
    </recommendedName>
</protein>
<name>F4QFN4_CACFS</name>
<dbReference type="InterPro" id="IPR011993">
    <property type="entry name" value="PH-like_dom_sf"/>
</dbReference>
<evidence type="ECO:0000256" key="1">
    <source>
        <dbReference type="ARBA" id="ARBA00038310"/>
    </source>
</evidence>
<dbReference type="InterPro" id="IPR036770">
    <property type="entry name" value="Ankyrin_rpt-contain_sf"/>
</dbReference>
<dbReference type="GO" id="GO:0005524">
    <property type="term" value="F:ATP binding"/>
    <property type="evidence" value="ECO:0007669"/>
    <property type="project" value="InterPro"/>
</dbReference>
<dbReference type="PANTHER" id="PTHR43569">
    <property type="entry name" value="AMIDOHYDROLASE"/>
    <property type="match status" value="1"/>
</dbReference>
<dbReference type="SUPFAM" id="SSF56112">
    <property type="entry name" value="Protein kinase-like (PK-like)"/>
    <property type="match status" value="1"/>
</dbReference>
<dbReference type="GO" id="GO:0016787">
    <property type="term" value="F:hydrolase activity"/>
    <property type="evidence" value="ECO:0007669"/>
    <property type="project" value="InterPro"/>
</dbReference>
<dbReference type="EMBL" id="GL883029">
    <property type="protein sequence ID" value="EGG13487.1"/>
    <property type="molecule type" value="Genomic_DNA"/>
</dbReference>
<evidence type="ECO:0000256" key="3">
    <source>
        <dbReference type="SAM" id="MobiDB-lite"/>
    </source>
</evidence>
<proteinExistence type="inferred from homology"/>
<feature type="region of interest" description="Disordered" evidence="3">
    <location>
        <begin position="519"/>
        <end position="581"/>
    </location>
</feature>
<dbReference type="InterPro" id="IPR004182">
    <property type="entry name" value="GRAM"/>
</dbReference>
<feature type="region of interest" description="Disordered" evidence="3">
    <location>
        <begin position="132"/>
        <end position="185"/>
    </location>
</feature>
<evidence type="ECO:0000259" key="4">
    <source>
        <dbReference type="PROSITE" id="PS50011"/>
    </source>
</evidence>
<sequence length="1356" mass="151552">MIDSSPNHQHPSSNSGSSNNSNNNNSTNNNNINNSHSNFSYSHNQNNNNIIPKISNSKSYNNINQTRLIVGGKIMSVKSPTLSASSQSESDLLGHLRKSGSVGEDVDALYHNHISVSSSNMANLRSNSTLTASSMRNTPVPLPKPPSLSTATSTRQLLQQQQQQPPALEKHGSNSSNGSSSTTTTDDVDEILNKVLIIESNNLQLQQLQQLEESVVVVQHLQPSSGAVNGNGLIVQTNNNNNNINNNTSRMSTTSSKFHTQFVVISVVDVVARHQRCRGCRKYYRRRVRVGLARRVVPQSAAASTRVGRRHCNDDEHDHHDHHHHTYTPQQQQRQPGRHVHPAVRVRVGQQRAQPAHGGAQSQRQRRAQHVLALAYSQGASLQIQISHSCSSLPIKDTQSSSSKSPMATTTPTTTPTNLAISTPTEIMQSNNHHHHHHTNNNLEKELLASSLPTLNHSSHYNNNQNNSTPNTSEILNSSSFNLSHSYSAGSYTPTMLNTSMSTSHIPQLNQHFNIHHSHSSTTLQNSHSSPSPSSPATIADLSSSSASLSSSLSISTSSTTSTTTTTTTTSTTPKSRRSSVDTATKEFQQLFKSLVPLDEKVYTYYSCGYQGSVLKYGKLYLTEHYLCFYDNLVFDKTKQRQKVISFSSIKSIEKKSGLAPNGILIKTDERDYRSPECQKIAQILIERGANVNEQNNNGETPLHKAIFNNSVRLLMVYVLLKNNANVNLVNKKGESALHYAVRLGRIDVLKTLITAGADPTLISTAEKKTPLMLAEEPSCLVPEIIDLLRRLEIIINSLVMCQLTQFRMALILEELSQEGSLSRMDDSMMVRIGCYDEDQKKLLLSLKHKRIPSGTTMPAITPGAIDLLKELENMDIKNGRWIIPQHELEYTDKIGSGISGKVQLLRGISTLHQSSPQIVHRDVKSLNFLVTRDWRIKVADFGLSRFNTKSNQMTLNKTRGTSAYCAPEVFQGKEYSEKSDVYSLGVVFWELAFALVNGRYLHPYGEYKKLNEFQIMFQQNQQQQQQFQIMYDQTSLIDTHVHVWQIARGDYGWLTPALERLYRDYSVSDYKAVNMNQYHTHHVDGIILVNAAPTEQETEYLIDVAKNEPLVRGVVGWCDVMGGEKSVAWLKHIRSAKHPSRDGDGSQVLLGVRPMLQDIAQDDWILQKEGAQVLEYLQAQEIVFEALVQPRHLKHLKTLVERYPHLKIVIDHAAKPTISANSPDFSQWSLDMQWFGENAPNVVCKVSGMYNQYKPSSSSSPASATLTSQLSSSPSSSPSSADSANQMILTYIKHLLRCFPSTRLLWGSDFPVHTSEEYQEWLVLTHRAFQHLSPQEQQNIYYDNAIRFYKLSISH</sequence>
<feature type="repeat" description="ANK" evidence="2">
    <location>
        <begin position="733"/>
        <end position="765"/>
    </location>
</feature>
<evidence type="ECO:0000313" key="6">
    <source>
        <dbReference type="Proteomes" id="UP000007797"/>
    </source>
</evidence>
<dbReference type="Gene3D" id="1.25.40.20">
    <property type="entry name" value="Ankyrin repeat-containing domain"/>
    <property type="match status" value="1"/>
</dbReference>
<dbReference type="Pfam" id="PF04909">
    <property type="entry name" value="Amidohydro_2"/>
    <property type="match status" value="1"/>
</dbReference>
<feature type="region of interest" description="Disordered" evidence="3">
    <location>
        <begin position="1258"/>
        <end position="1281"/>
    </location>
</feature>
<dbReference type="PROSITE" id="PS00108">
    <property type="entry name" value="PROTEIN_KINASE_ST"/>
    <property type="match status" value="1"/>
</dbReference>
<reference evidence="6" key="1">
    <citation type="journal article" date="2011" name="Genome Res.">
        <title>Phylogeny-wide analysis of social amoeba genomes highlights ancient origins for complex intercellular communication.</title>
        <authorList>
            <person name="Heidel A.J."/>
            <person name="Lawal H.M."/>
            <person name="Felder M."/>
            <person name="Schilde C."/>
            <person name="Helps N.R."/>
            <person name="Tunggal B."/>
            <person name="Rivero F."/>
            <person name="John U."/>
            <person name="Schleicher M."/>
            <person name="Eichinger L."/>
            <person name="Platzer M."/>
            <person name="Noegel A.A."/>
            <person name="Schaap P."/>
            <person name="Gloeckner G."/>
        </authorList>
    </citation>
    <scope>NUCLEOTIDE SEQUENCE [LARGE SCALE GENOMIC DNA]</scope>
    <source>
        <strain evidence="6">SH3</strain>
    </source>
</reference>
<accession>F4QFN4</accession>
<dbReference type="Pfam" id="PF12796">
    <property type="entry name" value="Ank_2"/>
    <property type="match status" value="1"/>
</dbReference>
<feature type="region of interest" description="Disordered" evidence="3">
    <location>
        <begin position="393"/>
        <end position="419"/>
    </location>
</feature>
<feature type="region of interest" description="Disordered" evidence="3">
    <location>
        <begin position="1"/>
        <end position="57"/>
    </location>
</feature>
<evidence type="ECO:0000256" key="2">
    <source>
        <dbReference type="PROSITE-ProRule" id="PRU00023"/>
    </source>
</evidence>
<feature type="region of interest" description="Disordered" evidence="3">
    <location>
        <begin position="299"/>
        <end position="341"/>
    </location>
</feature>
<dbReference type="SMART" id="SM00248">
    <property type="entry name" value="ANK"/>
    <property type="match status" value="2"/>
</dbReference>
<dbReference type="Proteomes" id="UP000007797">
    <property type="component" value="Unassembled WGS sequence"/>
</dbReference>
<dbReference type="KEGG" id="dfa:DFA_11248"/>
<dbReference type="SUPFAM" id="SSF51556">
    <property type="entry name" value="Metallo-dependent hydrolases"/>
    <property type="match status" value="1"/>
</dbReference>
<feature type="compositionally biased region" description="Low complexity" evidence="3">
    <location>
        <begin position="173"/>
        <end position="185"/>
    </location>
</feature>
<dbReference type="Pfam" id="PF00069">
    <property type="entry name" value="Pkinase"/>
    <property type="match status" value="1"/>
</dbReference>
<dbReference type="SMART" id="SM00220">
    <property type="entry name" value="S_TKc"/>
    <property type="match status" value="1"/>
</dbReference>
<dbReference type="Gene3D" id="3.20.20.140">
    <property type="entry name" value="Metal-dependent hydrolases"/>
    <property type="match status" value="1"/>
</dbReference>
<dbReference type="InterPro" id="IPR052350">
    <property type="entry name" value="Metallo-dep_Lactonases"/>
</dbReference>
<dbReference type="RefSeq" id="XP_004350191.1">
    <property type="nucleotide sequence ID" value="XM_004350141.1"/>
</dbReference>
<dbReference type="PROSITE" id="PS50297">
    <property type="entry name" value="ANK_REP_REGION"/>
    <property type="match status" value="2"/>
</dbReference>
<comment type="similarity">
    <text evidence="1">Belongs to the metallo-dependent hydrolases superfamily.</text>
</comment>
<gene>
    <name evidence="5" type="ORF">DFA_11248</name>
</gene>
<feature type="compositionally biased region" description="Low complexity" evidence="3">
    <location>
        <begin position="456"/>
        <end position="477"/>
    </location>
</feature>
<organism evidence="5 6">
    <name type="scientific">Cavenderia fasciculata</name>
    <name type="common">Slime mold</name>
    <name type="synonym">Dictyostelium fasciculatum</name>
    <dbReference type="NCBI Taxonomy" id="261658"/>
    <lineage>
        <taxon>Eukaryota</taxon>
        <taxon>Amoebozoa</taxon>
        <taxon>Evosea</taxon>
        <taxon>Eumycetozoa</taxon>
        <taxon>Dictyostelia</taxon>
        <taxon>Acytosteliales</taxon>
        <taxon>Cavenderiaceae</taxon>
        <taxon>Cavenderia</taxon>
    </lineage>
</organism>
<feature type="compositionally biased region" description="Low complexity" evidence="3">
    <location>
        <begin position="398"/>
        <end position="419"/>
    </location>
</feature>
<keyword evidence="2" id="KW-0040">ANK repeat</keyword>
<keyword evidence="6" id="KW-1185">Reference proteome</keyword>
<evidence type="ECO:0000313" key="5">
    <source>
        <dbReference type="EMBL" id="EGG13487.1"/>
    </source>
</evidence>
<feature type="repeat" description="ANK" evidence="2">
    <location>
        <begin position="698"/>
        <end position="732"/>
    </location>
</feature>
<dbReference type="InterPro" id="IPR000719">
    <property type="entry name" value="Prot_kinase_dom"/>
</dbReference>
<dbReference type="SUPFAM" id="SSF48403">
    <property type="entry name" value="Ankyrin repeat"/>
    <property type="match status" value="1"/>
</dbReference>
<feature type="compositionally biased region" description="Low complexity" evidence="3">
    <location>
        <begin position="527"/>
        <end position="573"/>
    </location>
</feature>
<dbReference type="GO" id="GO:0004672">
    <property type="term" value="F:protein kinase activity"/>
    <property type="evidence" value="ECO:0007669"/>
    <property type="project" value="InterPro"/>
</dbReference>
<dbReference type="Pfam" id="PF02893">
    <property type="entry name" value="GRAM"/>
    <property type="match status" value="1"/>
</dbReference>
<feature type="domain" description="Protein kinase" evidence="4">
    <location>
        <begin position="727"/>
        <end position="1059"/>
    </location>
</feature>
<dbReference type="SMART" id="SM00568">
    <property type="entry name" value="GRAM"/>
    <property type="match status" value="1"/>
</dbReference>
<dbReference type="PANTHER" id="PTHR43569:SF2">
    <property type="entry name" value="AMIDOHYDROLASE-RELATED DOMAIN-CONTAINING PROTEIN"/>
    <property type="match status" value="1"/>
</dbReference>
<feature type="region of interest" description="Disordered" evidence="3">
    <location>
        <begin position="454"/>
        <end position="477"/>
    </location>
</feature>
<dbReference type="STRING" id="1054147.F4QFN4"/>
<dbReference type="PROSITE" id="PS50088">
    <property type="entry name" value="ANK_REPEAT"/>
    <property type="match status" value="2"/>
</dbReference>
<dbReference type="Gene3D" id="2.30.29.30">
    <property type="entry name" value="Pleckstrin-homology domain (PH domain)/Phosphotyrosine-binding domain (PTB)"/>
    <property type="match status" value="1"/>
</dbReference>
<dbReference type="InterPro" id="IPR011009">
    <property type="entry name" value="Kinase-like_dom_sf"/>
</dbReference>
<dbReference type="InterPro" id="IPR008271">
    <property type="entry name" value="Ser/Thr_kinase_AS"/>
</dbReference>
<dbReference type="PROSITE" id="PS50011">
    <property type="entry name" value="PROTEIN_KINASE_DOM"/>
    <property type="match status" value="1"/>
</dbReference>
<dbReference type="OrthoDB" id="539213at2759"/>
<dbReference type="InterPro" id="IPR006680">
    <property type="entry name" value="Amidohydro-rel"/>
</dbReference>